<feature type="transmembrane region" description="Helical" evidence="1">
    <location>
        <begin position="87"/>
        <end position="107"/>
    </location>
</feature>
<gene>
    <name evidence="2" type="ORF">FA13DRAFT_1718209</name>
</gene>
<evidence type="ECO:0000313" key="3">
    <source>
        <dbReference type="Proteomes" id="UP000298030"/>
    </source>
</evidence>
<protein>
    <submittedName>
        <fullName evidence="2">Uncharacterized protein</fullName>
    </submittedName>
</protein>
<evidence type="ECO:0000313" key="2">
    <source>
        <dbReference type="EMBL" id="TEB20018.1"/>
    </source>
</evidence>
<keyword evidence="3" id="KW-1185">Reference proteome</keyword>
<keyword evidence="1" id="KW-1133">Transmembrane helix</keyword>
<comment type="caution">
    <text evidence="2">The sequence shown here is derived from an EMBL/GenBank/DDBJ whole genome shotgun (WGS) entry which is preliminary data.</text>
</comment>
<reference evidence="2 3" key="1">
    <citation type="journal article" date="2019" name="Nat. Ecol. Evol.">
        <title>Megaphylogeny resolves global patterns of mushroom evolution.</title>
        <authorList>
            <person name="Varga T."/>
            <person name="Krizsan K."/>
            <person name="Foldi C."/>
            <person name="Dima B."/>
            <person name="Sanchez-Garcia M."/>
            <person name="Sanchez-Ramirez S."/>
            <person name="Szollosi G.J."/>
            <person name="Szarkandi J.G."/>
            <person name="Papp V."/>
            <person name="Albert L."/>
            <person name="Andreopoulos W."/>
            <person name="Angelini C."/>
            <person name="Antonin V."/>
            <person name="Barry K.W."/>
            <person name="Bougher N.L."/>
            <person name="Buchanan P."/>
            <person name="Buyck B."/>
            <person name="Bense V."/>
            <person name="Catcheside P."/>
            <person name="Chovatia M."/>
            <person name="Cooper J."/>
            <person name="Damon W."/>
            <person name="Desjardin D."/>
            <person name="Finy P."/>
            <person name="Geml J."/>
            <person name="Haridas S."/>
            <person name="Hughes K."/>
            <person name="Justo A."/>
            <person name="Karasinski D."/>
            <person name="Kautmanova I."/>
            <person name="Kiss B."/>
            <person name="Kocsube S."/>
            <person name="Kotiranta H."/>
            <person name="LaButti K.M."/>
            <person name="Lechner B.E."/>
            <person name="Liimatainen K."/>
            <person name="Lipzen A."/>
            <person name="Lukacs Z."/>
            <person name="Mihaltcheva S."/>
            <person name="Morgado L.N."/>
            <person name="Niskanen T."/>
            <person name="Noordeloos M.E."/>
            <person name="Ohm R.A."/>
            <person name="Ortiz-Santana B."/>
            <person name="Ovrebo C."/>
            <person name="Racz N."/>
            <person name="Riley R."/>
            <person name="Savchenko A."/>
            <person name="Shiryaev A."/>
            <person name="Soop K."/>
            <person name="Spirin V."/>
            <person name="Szebenyi C."/>
            <person name="Tomsovsky M."/>
            <person name="Tulloss R.E."/>
            <person name="Uehling J."/>
            <person name="Grigoriev I.V."/>
            <person name="Vagvolgyi C."/>
            <person name="Papp T."/>
            <person name="Martin F.M."/>
            <person name="Miettinen O."/>
            <person name="Hibbett D.S."/>
            <person name="Nagy L.G."/>
        </authorList>
    </citation>
    <scope>NUCLEOTIDE SEQUENCE [LARGE SCALE GENOMIC DNA]</scope>
    <source>
        <strain evidence="2 3">FP101781</strain>
    </source>
</reference>
<keyword evidence="1" id="KW-0472">Membrane</keyword>
<organism evidence="2 3">
    <name type="scientific">Coprinellus micaceus</name>
    <name type="common">Glistening ink-cap mushroom</name>
    <name type="synonym">Coprinus micaceus</name>
    <dbReference type="NCBI Taxonomy" id="71717"/>
    <lineage>
        <taxon>Eukaryota</taxon>
        <taxon>Fungi</taxon>
        <taxon>Dikarya</taxon>
        <taxon>Basidiomycota</taxon>
        <taxon>Agaricomycotina</taxon>
        <taxon>Agaricomycetes</taxon>
        <taxon>Agaricomycetidae</taxon>
        <taxon>Agaricales</taxon>
        <taxon>Agaricineae</taxon>
        <taxon>Psathyrellaceae</taxon>
        <taxon>Coprinellus</taxon>
    </lineage>
</organism>
<feature type="non-terminal residue" evidence="2">
    <location>
        <position position="184"/>
    </location>
</feature>
<evidence type="ECO:0000256" key="1">
    <source>
        <dbReference type="SAM" id="Phobius"/>
    </source>
</evidence>
<sequence length="184" mass="20243">MLPGSWSLSTLSLGSVTTHMLGCYLGSEVLLWPSERRRHKYHLSVKASSCPGWIASEWSAGAHPSSTMASGLGCERRRSLSMGIRRMAILGIIMPPGLIIFLVKVIVPLNRRHLDGILLDTSLEMHYTQDWQGVTAAFSSVAHLQSTIDSEACTKAEHSTLVSPSNYRSKALQRKSYRIYAGAE</sequence>
<dbReference type="Proteomes" id="UP000298030">
    <property type="component" value="Unassembled WGS sequence"/>
</dbReference>
<accession>A0A4Y7SE03</accession>
<dbReference type="AlphaFoldDB" id="A0A4Y7SE03"/>
<dbReference type="EMBL" id="QPFP01000159">
    <property type="protein sequence ID" value="TEB20018.1"/>
    <property type="molecule type" value="Genomic_DNA"/>
</dbReference>
<proteinExistence type="predicted"/>
<feature type="transmembrane region" description="Helical" evidence="1">
    <location>
        <begin position="12"/>
        <end position="32"/>
    </location>
</feature>
<keyword evidence="1" id="KW-0812">Transmembrane</keyword>
<name>A0A4Y7SE03_COPMI</name>